<dbReference type="InParanoid" id="A0A4W3H835"/>
<dbReference type="PANTHER" id="PTHR46963:SF4">
    <property type="entry name" value="HYPOTHETICAL PROTEIN MGC115716"/>
    <property type="match status" value="1"/>
</dbReference>
<feature type="compositionally biased region" description="Polar residues" evidence="4">
    <location>
        <begin position="45"/>
        <end position="55"/>
    </location>
</feature>
<feature type="region of interest" description="Disordered" evidence="4">
    <location>
        <begin position="1"/>
        <end position="113"/>
    </location>
</feature>
<feature type="region of interest" description="Disordered" evidence="4">
    <location>
        <begin position="207"/>
        <end position="229"/>
    </location>
</feature>
<protein>
    <recommendedName>
        <fullName evidence="5">ZMYM2-like/QRICH1 C-terminal domain-containing protein</fullName>
    </recommendedName>
</protein>
<evidence type="ECO:0000313" key="7">
    <source>
        <dbReference type="Proteomes" id="UP000314986"/>
    </source>
</evidence>
<evidence type="ECO:0000256" key="3">
    <source>
        <dbReference type="ARBA" id="ARBA00022843"/>
    </source>
</evidence>
<proteinExistence type="predicted"/>
<feature type="compositionally biased region" description="Polar residues" evidence="4">
    <location>
        <begin position="26"/>
        <end position="38"/>
    </location>
</feature>
<dbReference type="OMA" id="YRNMRIG"/>
<feature type="compositionally biased region" description="Polar residues" evidence="4">
    <location>
        <begin position="1"/>
        <end position="11"/>
    </location>
</feature>
<sequence>AVAANTLSHSLSRARAPTPLRPDRLSVSTAASLAQAQCSPRPRATCQSPAQSHLSLSLPDAQPPPQQQPPPPPPPRQQQQQQRRFSPPRRTMTPERPCTSALGPASQEEPENQNTLRKTLVDVRLLNAYLASLGQTGPVHEMKPDALDALLADFIVSVRKKNGEEFEPSSLRGILGSVDRWLRRHKYGHSVFQGAGSQFGKTKDALKAKQKQLKEEGKGNRPNRTEAPTEEELNKLYECGAIGLHDPAALIHMLFFNISIYFALSPKEQYDLKWGDVKLCMDSSGLEYLEFWDRQPKAVTGDSFHDVCSFRLRMYTNANPERDPIKAYKMYADQRPPDMQNLDSPFYIAPNYMYNPSYSLWYRNMRIGKNTLRAMAKLVKQMDSLPNDNHFTNPSPSETSTQECVDTFVPPMDLPQISSNRNLPNINSFCELSERREHPPHSLSRAVQNFRPNAASKPTLHCHDSLSNATGRSHVISIQDTPRSSSLCKAIKEEPENSDFPNQYQAENIPRVSHTHKAAVGISSRNTSDMSSTIQSIFELHKLHGDIHVHIHDDPPQKRFKCIIIRSECDDE</sequence>
<evidence type="ECO:0000259" key="5">
    <source>
        <dbReference type="Pfam" id="PF12012"/>
    </source>
</evidence>
<keyword evidence="2" id="KW-0597">Phosphoprotein</keyword>
<feature type="compositionally biased region" description="Basic and acidic residues" evidence="4">
    <location>
        <begin position="207"/>
        <end position="219"/>
    </location>
</feature>
<dbReference type="Proteomes" id="UP000314986">
    <property type="component" value="Unassembled WGS sequence"/>
</dbReference>
<keyword evidence="1" id="KW-1017">Isopeptide bond</keyword>
<dbReference type="GeneTree" id="ENSGT00970000197759"/>
<dbReference type="STRING" id="7868.ENSCMIP00000013008"/>
<reference evidence="6" key="4">
    <citation type="submission" date="2025-08" db="UniProtKB">
        <authorList>
            <consortium name="Ensembl"/>
        </authorList>
    </citation>
    <scope>IDENTIFICATION</scope>
</reference>
<dbReference type="InterPro" id="IPR021893">
    <property type="entry name" value="ZMYM2-like_C"/>
</dbReference>
<feature type="compositionally biased region" description="Low complexity" evidence="4">
    <location>
        <begin position="77"/>
        <end position="90"/>
    </location>
</feature>
<keyword evidence="7" id="KW-1185">Reference proteome</keyword>
<evidence type="ECO:0000256" key="4">
    <source>
        <dbReference type="SAM" id="MobiDB-lite"/>
    </source>
</evidence>
<feature type="domain" description="ZMYM2-like/QRICH1 C-terminal" evidence="5">
    <location>
        <begin position="230"/>
        <end position="377"/>
    </location>
</feature>
<dbReference type="PANTHER" id="PTHR46963">
    <property type="entry name" value="SIMILAR TO RIKEN CDNA E130308A19"/>
    <property type="match status" value="1"/>
</dbReference>
<organism evidence="6 7">
    <name type="scientific">Callorhinchus milii</name>
    <name type="common">Ghost shark</name>
    <dbReference type="NCBI Taxonomy" id="7868"/>
    <lineage>
        <taxon>Eukaryota</taxon>
        <taxon>Metazoa</taxon>
        <taxon>Chordata</taxon>
        <taxon>Craniata</taxon>
        <taxon>Vertebrata</taxon>
        <taxon>Chondrichthyes</taxon>
        <taxon>Holocephali</taxon>
        <taxon>Chimaeriformes</taxon>
        <taxon>Callorhinchidae</taxon>
        <taxon>Callorhinchus</taxon>
    </lineage>
</organism>
<dbReference type="AlphaFoldDB" id="A0A4W3H835"/>
<dbReference type="Ensembl" id="ENSCMIT00000013300.1">
    <property type="protein sequence ID" value="ENSCMIP00000013008.1"/>
    <property type="gene ID" value="ENSCMIG00000006581.1"/>
</dbReference>
<feature type="compositionally biased region" description="Pro residues" evidence="4">
    <location>
        <begin position="61"/>
        <end position="76"/>
    </location>
</feature>
<keyword evidence="3" id="KW-0832">Ubl conjugation</keyword>
<dbReference type="Pfam" id="PF12012">
    <property type="entry name" value="DUF3504"/>
    <property type="match status" value="1"/>
</dbReference>
<dbReference type="InterPro" id="IPR042838">
    <property type="entry name" value="KIAA1958"/>
</dbReference>
<reference evidence="6" key="5">
    <citation type="submission" date="2025-09" db="UniProtKB">
        <authorList>
            <consortium name="Ensembl"/>
        </authorList>
    </citation>
    <scope>IDENTIFICATION</scope>
</reference>
<reference evidence="7" key="2">
    <citation type="journal article" date="2007" name="PLoS Biol.">
        <title>Survey sequencing and comparative analysis of the elephant shark (Callorhinchus milii) genome.</title>
        <authorList>
            <person name="Venkatesh B."/>
            <person name="Kirkness E.F."/>
            <person name="Loh Y.H."/>
            <person name="Halpern A.L."/>
            <person name="Lee A.P."/>
            <person name="Johnson J."/>
            <person name="Dandona N."/>
            <person name="Viswanathan L.D."/>
            <person name="Tay A."/>
            <person name="Venter J.C."/>
            <person name="Strausberg R.L."/>
            <person name="Brenner S."/>
        </authorList>
    </citation>
    <scope>NUCLEOTIDE SEQUENCE [LARGE SCALE GENOMIC DNA]</scope>
</reference>
<reference evidence="7" key="3">
    <citation type="journal article" date="2014" name="Nature">
        <title>Elephant shark genome provides unique insights into gnathostome evolution.</title>
        <authorList>
            <consortium name="International Elephant Shark Genome Sequencing Consortium"/>
            <person name="Venkatesh B."/>
            <person name="Lee A.P."/>
            <person name="Ravi V."/>
            <person name="Maurya A.K."/>
            <person name="Lian M.M."/>
            <person name="Swann J.B."/>
            <person name="Ohta Y."/>
            <person name="Flajnik M.F."/>
            <person name="Sutoh Y."/>
            <person name="Kasahara M."/>
            <person name="Hoon S."/>
            <person name="Gangu V."/>
            <person name="Roy S.W."/>
            <person name="Irimia M."/>
            <person name="Korzh V."/>
            <person name="Kondrychyn I."/>
            <person name="Lim Z.W."/>
            <person name="Tay B.H."/>
            <person name="Tohari S."/>
            <person name="Kong K.W."/>
            <person name="Ho S."/>
            <person name="Lorente-Galdos B."/>
            <person name="Quilez J."/>
            <person name="Marques-Bonet T."/>
            <person name="Raney B.J."/>
            <person name="Ingham P.W."/>
            <person name="Tay A."/>
            <person name="Hillier L.W."/>
            <person name="Minx P."/>
            <person name="Boehm T."/>
            <person name="Wilson R.K."/>
            <person name="Brenner S."/>
            <person name="Warren W.C."/>
        </authorList>
    </citation>
    <scope>NUCLEOTIDE SEQUENCE [LARGE SCALE GENOMIC DNA]</scope>
</reference>
<reference evidence="7" key="1">
    <citation type="journal article" date="2006" name="Science">
        <title>Ancient noncoding elements conserved in the human genome.</title>
        <authorList>
            <person name="Venkatesh B."/>
            <person name="Kirkness E.F."/>
            <person name="Loh Y.H."/>
            <person name="Halpern A.L."/>
            <person name="Lee A.P."/>
            <person name="Johnson J."/>
            <person name="Dandona N."/>
            <person name="Viswanathan L.D."/>
            <person name="Tay A."/>
            <person name="Venter J.C."/>
            <person name="Strausberg R.L."/>
            <person name="Brenner S."/>
        </authorList>
    </citation>
    <scope>NUCLEOTIDE SEQUENCE [LARGE SCALE GENOMIC DNA]</scope>
</reference>
<evidence type="ECO:0000313" key="6">
    <source>
        <dbReference type="Ensembl" id="ENSCMIP00000013008.1"/>
    </source>
</evidence>
<evidence type="ECO:0000256" key="2">
    <source>
        <dbReference type="ARBA" id="ARBA00022553"/>
    </source>
</evidence>
<accession>A0A4W3H835</accession>
<evidence type="ECO:0000256" key="1">
    <source>
        <dbReference type="ARBA" id="ARBA00022499"/>
    </source>
</evidence>
<name>A0A4W3H835_CALMI</name>